<accession>A0ABN2CZF5</accession>
<reference evidence="9 10" key="1">
    <citation type="journal article" date="2019" name="Int. J. Syst. Evol. Microbiol.">
        <title>The Global Catalogue of Microorganisms (GCM) 10K type strain sequencing project: providing services to taxonomists for standard genome sequencing and annotation.</title>
        <authorList>
            <consortium name="The Broad Institute Genomics Platform"/>
            <consortium name="The Broad Institute Genome Sequencing Center for Infectious Disease"/>
            <person name="Wu L."/>
            <person name="Ma J."/>
        </authorList>
    </citation>
    <scope>NUCLEOTIDE SEQUENCE [LARGE SCALE GENOMIC DNA]</scope>
    <source>
        <strain evidence="9 10">JCM 15933</strain>
    </source>
</reference>
<dbReference type="Pfam" id="PF00069">
    <property type="entry name" value="Pkinase"/>
    <property type="match status" value="1"/>
</dbReference>
<proteinExistence type="predicted"/>
<dbReference type="PANTHER" id="PTHR43289">
    <property type="entry name" value="MITOGEN-ACTIVATED PROTEIN KINASE KINASE KINASE 20-RELATED"/>
    <property type="match status" value="1"/>
</dbReference>
<evidence type="ECO:0000256" key="1">
    <source>
        <dbReference type="ARBA" id="ARBA00022679"/>
    </source>
</evidence>
<evidence type="ECO:0000256" key="3">
    <source>
        <dbReference type="ARBA" id="ARBA00022777"/>
    </source>
</evidence>
<keyword evidence="1" id="KW-0808">Transferase</keyword>
<dbReference type="InterPro" id="IPR001919">
    <property type="entry name" value="CBD2"/>
</dbReference>
<dbReference type="Pfam" id="PF00553">
    <property type="entry name" value="CBM_2"/>
    <property type="match status" value="1"/>
</dbReference>
<dbReference type="CDD" id="cd14014">
    <property type="entry name" value="STKc_PknB_like"/>
    <property type="match status" value="1"/>
</dbReference>
<dbReference type="Proteomes" id="UP001501470">
    <property type="component" value="Unassembled WGS sequence"/>
</dbReference>
<dbReference type="Gene3D" id="2.60.40.290">
    <property type="match status" value="1"/>
</dbReference>
<feature type="compositionally biased region" description="Low complexity" evidence="6">
    <location>
        <begin position="538"/>
        <end position="552"/>
    </location>
</feature>
<dbReference type="SMART" id="SM00637">
    <property type="entry name" value="CBD_II"/>
    <property type="match status" value="1"/>
</dbReference>
<evidence type="ECO:0000256" key="6">
    <source>
        <dbReference type="SAM" id="MobiDB-lite"/>
    </source>
</evidence>
<dbReference type="InterPro" id="IPR008965">
    <property type="entry name" value="CBM2/CBM3_carb-bd_dom_sf"/>
</dbReference>
<dbReference type="RefSeq" id="WP_344512930.1">
    <property type="nucleotide sequence ID" value="NZ_BAAAQD010000035.1"/>
</dbReference>
<evidence type="ECO:0000259" key="7">
    <source>
        <dbReference type="PROSITE" id="PS50011"/>
    </source>
</evidence>
<keyword evidence="10" id="KW-1185">Reference proteome</keyword>
<dbReference type="InterPro" id="IPR017441">
    <property type="entry name" value="Protein_kinase_ATP_BS"/>
</dbReference>
<gene>
    <name evidence="9" type="ORF">GCM10009827_103580</name>
</gene>
<dbReference type="PANTHER" id="PTHR43289:SF34">
    <property type="entry name" value="SERINE_THREONINE-PROTEIN KINASE YBDM-RELATED"/>
    <property type="match status" value="1"/>
</dbReference>
<dbReference type="PROSITE" id="PS00107">
    <property type="entry name" value="PROTEIN_KINASE_ATP"/>
    <property type="match status" value="1"/>
</dbReference>
<sequence length="559" mass="58853">MSGTADEVLGNRYRLIAPVGTGGMAVVWRAQDLVLDRDVAIKLLAEELANKPGNRERIRAEAQVVARLQHPNITAVHDYGEAGDLAAGRHGRRPYVVMELLEGELLSNRLRSGPMSWRRATQICAQVAAGLAAAHERHVVHRDIKPSNIMLTAAGAKILDFGVAGLTGSFDPDDEDGTVFGTPAYLAPERLLGGGVIPATDVYTVGLLVYRCLTDRLPWHADTPTQMIANHVYEPPHPLPDIPGLPAGIAQLVGQCLAKDPDTRPPAAYVARTLAAATGIHVVLPGEDGSSTQEVHAPAVPVPRHREAPEPTFGREVTVPRSRRAARRRSRRALAGSVAAVVLAVGAGALAVWKPWAPRPACSIDYYSRPEPVENVDKAFASRIVIANSGNRPVKPWQLHFLLPGGQEVTHVNGGVASWQRVGGGVRVTGEIGIPPGKAVTIGMNGANGVMPMPTSFSVNDVACDTRYAEGRRGTVLPPITDLVPAPENGSRPTASVPPERPPEGGPPGGFDGDRPPPPPPGEDDFGGGGGPRPSGQPTGSRPASSATSAPPRYVPGRA</sequence>
<feature type="domain" description="Protein kinase" evidence="7">
    <location>
        <begin position="13"/>
        <end position="284"/>
    </location>
</feature>
<dbReference type="InterPro" id="IPR011009">
    <property type="entry name" value="Kinase-like_dom_sf"/>
</dbReference>
<keyword evidence="2 5" id="KW-0547">Nucleotide-binding</keyword>
<name>A0ABN2CZF5_9ACTN</name>
<dbReference type="EMBL" id="BAAAQD010000035">
    <property type="protein sequence ID" value="GAA1565289.1"/>
    <property type="molecule type" value="Genomic_DNA"/>
</dbReference>
<dbReference type="PROSITE" id="PS51173">
    <property type="entry name" value="CBM2"/>
    <property type="match status" value="1"/>
</dbReference>
<feature type="region of interest" description="Disordered" evidence="6">
    <location>
        <begin position="473"/>
        <end position="559"/>
    </location>
</feature>
<dbReference type="SUPFAM" id="SSF49384">
    <property type="entry name" value="Carbohydrate-binding domain"/>
    <property type="match status" value="1"/>
</dbReference>
<protein>
    <recommendedName>
        <fullName evidence="11">Non-specific serine/threonine protein kinase</fullName>
    </recommendedName>
</protein>
<dbReference type="PROSITE" id="PS00108">
    <property type="entry name" value="PROTEIN_KINASE_ST"/>
    <property type="match status" value="1"/>
</dbReference>
<evidence type="ECO:0000256" key="2">
    <source>
        <dbReference type="ARBA" id="ARBA00022741"/>
    </source>
</evidence>
<evidence type="ECO:0000256" key="4">
    <source>
        <dbReference type="ARBA" id="ARBA00022840"/>
    </source>
</evidence>
<keyword evidence="3" id="KW-0418">Kinase</keyword>
<feature type="binding site" evidence="5">
    <location>
        <position position="42"/>
    </location>
    <ligand>
        <name>ATP</name>
        <dbReference type="ChEBI" id="CHEBI:30616"/>
    </ligand>
</feature>
<dbReference type="PROSITE" id="PS50011">
    <property type="entry name" value="PROTEIN_KINASE_DOM"/>
    <property type="match status" value="1"/>
</dbReference>
<dbReference type="SMART" id="SM00220">
    <property type="entry name" value="S_TKc"/>
    <property type="match status" value="1"/>
</dbReference>
<dbReference type="InterPro" id="IPR000719">
    <property type="entry name" value="Prot_kinase_dom"/>
</dbReference>
<dbReference type="InterPro" id="IPR012291">
    <property type="entry name" value="CBM2_carb-bd_dom_sf"/>
</dbReference>
<dbReference type="Gene3D" id="1.10.510.10">
    <property type="entry name" value="Transferase(Phosphotransferase) domain 1"/>
    <property type="match status" value="1"/>
</dbReference>
<dbReference type="SUPFAM" id="SSF56112">
    <property type="entry name" value="Protein kinase-like (PK-like)"/>
    <property type="match status" value="1"/>
</dbReference>
<evidence type="ECO:0000313" key="9">
    <source>
        <dbReference type="EMBL" id="GAA1565289.1"/>
    </source>
</evidence>
<evidence type="ECO:0000256" key="5">
    <source>
        <dbReference type="PROSITE-ProRule" id="PRU10141"/>
    </source>
</evidence>
<organism evidence="9 10">
    <name type="scientific">Dactylosporangium maewongense</name>
    <dbReference type="NCBI Taxonomy" id="634393"/>
    <lineage>
        <taxon>Bacteria</taxon>
        <taxon>Bacillati</taxon>
        <taxon>Actinomycetota</taxon>
        <taxon>Actinomycetes</taxon>
        <taxon>Micromonosporales</taxon>
        <taxon>Micromonosporaceae</taxon>
        <taxon>Dactylosporangium</taxon>
    </lineage>
</organism>
<dbReference type="InterPro" id="IPR008271">
    <property type="entry name" value="Ser/Thr_kinase_AS"/>
</dbReference>
<evidence type="ECO:0008006" key="11">
    <source>
        <dbReference type="Google" id="ProtNLM"/>
    </source>
</evidence>
<keyword evidence="4 5" id="KW-0067">ATP-binding</keyword>
<comment type="caution">
    <text evidence="9">The sequence shown here is derived from an EMBL/GenBank/DDBJ whole genome shotgun (WGS) entry which is preliminary data.</text>
</comment>
<evidence type="ECO:0000259" key="8">
    <source>
        <dbReference type="PROSITE" id="PS51173"/>
    </source>
</evidence>
<feature type="domain" description="CBM2" evidence="8">
    <location>
        <begin position="355"/>
        <end position="467"/>
    </location>
</feature>
<evidence type="ECO:0000313" key="10">
    <source>
        <dbReference type="Proteomes" id="UP001501470"/>
    </source>
</evidence>
<dbReference type="Gene3D" id="3.30.200.20">
    <property type="entry name" value="Phosphorylase Kinase, domain 1"/>
    <property type="match status" value="1"/>
</dbReference>